<dbReference type="Pfam" id="PF13302">
    <property type="entry name" value="Acetyltransf_3"/>
    <property type="match status" value="1"/>
</dbReference>
<dbReference type="OrthoDB" id="3466127at2"/>
<dbReference type="InterPro" id="IPR051908">
    <property type="entry name" value="Ribosomal_N-acetyltransferase"/>
</dbReference>
<name>A0A562V2I7_9ACTN</name>
<organism evidence="2 3">
    <name type="scientific">Stackebrandtia albiflava</name>
    <dbReference type="NCBI Taxonomy" id="406432"/>
    <lineage>
        <taxon>Bacteria</taxon>
        <taxon>Bacillati</taxon>
        <taxon>Actinomycetota</taxon>
        <taxon>Actinomycetes</taxon>
        <taxon>Glycomycetales</taxon>
        <taxon>Glycomycetaceae</taxon>
        <taxon>Stackebrandtia</taxon>
    </lineage>
</organism>
<dbReference type="EMBL" id="VLLL01000006">
    <property type="protein sequence ID" value="TWJ12081.1"/>
    <property type="molecule type" value="Genomic_DNA"/>
</dbReference>
<evidence type="ECO:0000313" key="2">
    <source>
        <dbReference type="EMBL" id="TWJ12081.1"/>
    </source>
</evidence>
<dbReference type="GO" id="GO:0005737">
    <property type="term" value="C:cytoplasm"/>
    <property type="evidence" value="ECO:0007669"/>
    <property type="project" value="TreeGrafter"/>
</dbReference>
<dbReference type="Gene3D" id="3.40.630.30">
    <property type="match status" value="1"/>
</dbReference>
<feature type="domain" description="N-acetyltransferase" evidence="1">
    <location>
        <begin position="26"/>
        <end position="187"/>
    </location>
</feature>
<keyword evidence="3" id="KW-1185">Reference proteome</keyword>
<dbReference type="GO" id="GO:1990189">
    <property type="term" value="F:protein N-terminal-serine acetyltransferase activity"/>
    <property type="evidence" value="ECO:0007669"/>
    <property type="project" value="TreeGrafter"/>
</dbReference>
<evidence type="ECO:0000259" key="1">
    <source>
        <dbReference type="PROSITE" id="PS51186"/>
    </source>
</evidence>
<dbReference type="PROSITE" id="PS51186">
    <property type="entry name" value="GNAT"/>
    <property type="match status" value="1"/>
</dbReference>
<keyword evidence="2" id="KW-0808">Transferase</keyword>
<dbReference type="InterPro" id="IPR016181">
    <property type="entry name" value="Acyl_CoA_acyltransferase"/>
</dbReference>
<dbReference type="AlphaFoldDB" id="A0A562V2I7"/>
<comment type="caution">
    <text evidence="2">The sequence shown here is derived from an EMBL/GenBank/DDBJ whole genome shotgun (WGS) entry which is preliminary data.</text>
</comment>
<dbReference type="GO" id="GO:0008999">
    <property type="term" value="F:protein-N-terminal-alanine acetyltransferase activity"/>
    <property type="evidence" value="ECO:0007669"/>
    <property type="project" value="TreeGrafter"/>
</dbReference>
<accession>A0A562V2I7</accession>
<proteinExistence type="predicted"/>
<dbReference type="RefSeq" id="WP_147138905.1">
    <property type="nucleotide sequence ID" value="NZ_BAABIJ010000002.1"/>
</dbReference>
<protein>
    <submittedName>
        <fullName evidence="2">RimJ/RimL family protein N-acetyltransferase</fullName>
    </submittedName>
</protein>
<dbReference type="InterPro" id="IPR000182">
    <property type="entry name" value="GNAT_dom"/>
</dbReference>
<sequence>MLIDHLPLYGLRVTPGDLELRLPVGEELAALAEVAAGGVHAADHMPFLVPWTVGAPEAVARSVLQHHWRLLSAFEPHRWTLPLVVFRDGRPVGIQSMRGVDFAVTGEVDSGSWLGRAHQGGGVGTRMRAAMLHLAFEGLGAVTATSGAFSDNPRSRRVSEKLGYRPDGLERVARDGAVGVIERLRLDRADWRPGRFGEVRVEGLPGCRDMFGVAVPGSRPGAAHEFRTAAHTTPVDCRGVRSVTGAADRAVDRYTP</sequence>
<gene>
    <name evidence="2" type="ORF">LX16_2829</name>
</gene>
<evidence type="ECO:0000313" key="3">
    <source>
        <dbReference type="Proteomes" id="UP000321617"/>
    </source>
</evidence>
<dbReference type="Proteomes" id="UP000321617">
    <property type="component" value="Unassembled WGS sequence"/>
</dbReference>
<dbReference type="SUPFAM" id="SSF55729">
    <property type="entry name" value="Acyl-CoA N-acyltransferases (Nat)"/>
    <property type="match status" value="1"/>
</dbReference>
<dbReference type="PANTHER" id="PTHR43441">
    <property type="entry name" value="RIBOSOMAL-PROTEIN-SERINE ACETYLTRANSFERASE"/>
    <property type="match status" value="1"/>
</dbReference>
<reference evidence="2 3" key="1">
    <citation type="journal article" date="2013" name="Stand. Genomic Sci.">
        <title>Genomic Encyclopedia of Type Strains, Phase I: The one thousand microbial genomes (KMG-I) project.</title>
        <authorList>
            <person name="Kyrpides N.C."/>
            <person name="Woyke T."/>
            <person name="Eisen J.A."/>
            <person name="Garrity G."/>
            <person name="Lilburn T.G."/>
            <person name="Beck B.J."/>
            <person name="Whitman W.B."/>
            <person name="Hugenholtz P."/>
            <person name="Klenk H.P."/>
        </authorList>
    </citation>
    <scope>NUCLEOTIDE SEQUENCE [LARGE SCALE GENOMIC DNA]</scope>
    <source>
        <strain evidence="2 3">DSM 45044</strain>
    </source>
</reference>
<dbReference type="PANTHER" id="PTHR43441:SF11">
    <property type="entry name" value="RIBOSOMAL-PROTEIN-SERINE ACETYLTRANSFERASE"/>
    <property type="match status" value="1"/>
</dbReference>